<evidence type="ECO:0008006" key="3">
    <source>
        <dbReference type="Google" id="ProtNLM"/>
    </source>
</evidence>
<evidence type="ECO:0000313" key="1">
    <source>
        <dbReference type="EMBL" id="KAK9685654.1"/>
    </source>
</evidence>
<protein>
    <recommendedName>
        <fullName evidence="3">PHD-type domain-containing protein</fullName>
    </recommendedName>
</protein>
<dbReference type="Proteomes" id="UP001458880">
    <property type="component" value="Unassembled WGS sequence"/>
</dbReference>
<dbReference type="InterPro" id="IPR011011">
    <property type="entry name" value="Znf_FYVE_PHD"/>
</dbReference>
<sequence>MAPISCHCCGVSTEEHKIISCFMCKKMFNHTCVDITASEIRILKSKRGMNWMCCDCGKEGSDGPTLKAIILELKQDLAKLQEQILSCKRTISGDDTYEDMISEMRDREKRKFNVILFGVAESDAVSSTERQRSDSEQCQNLLRELSVDCQVSSVRLGKPRQGQ</sequence>
<dbReference type="InterPro" id="IPR013083">
    <property type="entry name" value="Znf_RING/FYVE/PHD"/>
</dbReference>
<dbReference type="EMBL" id="JASPKY010000762">
    <property type="protein sequence ID" value="KAK9685654.1"/>
    <property type="molecule type" value="Genomic_DNA"/>
</dbReference>
<dbReference type="SUPFAM" id="SSF57903">
    <property type="entry name" value="FYVE/PHD zinc finger"/>
    <property type="match status" value="1"/>
</dbReference>
<gene>
    <name evidence="1" type="ORF">QE152_g37876</name>
</gene>
<reference evidence="1 2" key="1">
    <citation type="journal article" date="2024" name="BMC Genomics">
        <title>De novo assembly and annotation of Popillia japonica's genome with initial clues to its potential as an invasive pest.</title>
        <authorList>
            <person name="Cucini C."/>
            <person name="Boschi S."/>
            <person name="Funari R."/>
            <person name="Cardaioli E."/>
            <person name="Iannotti N."/>
            <person name="Marturano G."/>
            <person name="Paoli F."/>
            <person name="Bruttini M."/>
            <person name="Carapelli A."/>
            <person name="Frati F."/>
            <person name="Nardi F."/>
        </authorList>
    </citation>
    <scope>NUCLEOTIDE SEQUENCE [LARGE SCALE GENOMIC DNA]</scope>
    <source>
        <strain evidence="1">DMR45628</strain>
    </source>
</reference>
<dbReference type="Gene3D" id="3.30.40.10">
    <property type="entry name" value="Zinc/RING finger domain, C3HC4 (zinc finger)"/>
    <property type="match status" value="1"/>
</dbReference>
<evidence type="ECO:0000313" key="2">
    <source>
        <dbReference type="Proteomes" id="UP001458880"/>
    </source>
</evidence>
<comment type="caution">
    <text evidence="1">The sequence shown here is derived from an EMBL/GenBank/DDBJ whole genome shotgun (WGS) entry which is preliminary data.</text>
</comment>
<dbReference type="AlphaFoldDB" id="A0AAW1I9I0"/>
<proteinExistence type="predicted"/>
<keyword evidence="2" id="KW-1185">Reference proteome</keyword>
<name>A0AAW1I9I0_POPJA</name>
<accession>A0AAW1I9I0</accession>
<organism evidence="1 2">
    <name type="scientific">Popillia japonica</name>
    <name type="common">Japanese beetle</name>
    <dbReference type="NCBI Taxonomy" id="7064"/>
    <lineage>
        <taxon>Eukaryota</taxon>
        <taxon>Metazoa</taxon>
        <taxon>Ecdysozoa</taxon>
        <taxon>Arthropoda</taxon>
        <taxon>Hexapoda</taxon>
        <taxon>Insecta</taxon>
        <taxon>Pterygota</taxon>
        <taxon>Neoptera</taxon>
        <taxon>Endopterygota</taxon>
        <taxon>Coleoptera</taxon>
        <taxon>Polyphaga</taxon>
        <taxon>Scarabaeiformia</taxon>
        <taxon>Scarabaeidae</taxon>
        <taxon>Rutelinae</taxon>
        <taxon>Popillia</taxon>
    </lineage>
</organism>